<dbReference type="PANTHER" id="PTHR43537:SF24">
    <property type="entry name" value="GLUCONATE OPERON TRANSCRIPTIONAL REPRESSOR"/>
    <property type="match status" value="1"/>
</dbReference>
<dbReference type="InterPro" id="IPR036388">
    <property type="entry name" value="WH-like_DNA-bd_sf"/>
</dbReference>
<comment type="caution">
    <text evidence="5">The sequence shown here is derived from an EMBL/GenBank/DDBJ whole genome shotgun (WGS) entry which is preliminary data.</text>
</comment>
<name>A0ABT4QKV0_9BACL</name>
<keyword evidence="2" id="KW-0238">DNA-binding</keyword>
<sequence length="227" mass="26180">MQINEKLSIKMESVKSLRDIAVESLREAIVIGHLKPGQHIKEREISEIMGISTTPIKEALRILGHEGLVETFPRKGSYVSKVVDSSIEETLMLRAALDALCSRLAALKITDEKLYELEQQIILIEDLYRQNKVEDLVKENTNFHNKIRQAANNLMILNILKNIAAFDTAFRKRALKFTVEMEEGFHEHRGIFEAIKDRDPDLAEERMKKHIMRTTQWVLSNQNKSDE</sequence>
<protein>
    <submittedName>
        <fullName evidence="5">GntR family transcriptional regulator</fullName>
    </submittedName>
</protein>
<dbReference type="SMART" id="SM00345">
    <property type="entry name" value="HTH_GNTR"/>
    <property type="match status" value="1"/>
</dbReference>
<evidence type="ECO:0000259" key="4">
    <source>
        <dbReference type="PROSITE" id="PS50949"/>
    </source>
</evidence>
<dbReference type="CDD" id="cd07377">
    <property type="entry name" value="WHTH_GntR"/>
    <property type="match status" value="1"/>
</dbReference>
<dbReference type="InterPro" id="IPR036390">
    <property type="entry name" value="WH_DNA-bd_sf"/>
</dbReference>
<dbReference type="InterPro" id="IPR000524">
    <property type="entry name" value="Tscrpt_reg_HTH_GntR"/>
</dbReference>
<dbReference type="Proteomes" id="UP001527882">
    <property type="component" value="Unassembled WGS sequence"/>
</dbReference>
<evidence type="ECO:0000256" key="1">
    <source>
        <dbReference type="ARBA" id="ARBA00023015"/>
    </source>
</evidence>
<dbReference type="PANTHER" id="PTHR43537">
    <property type="entry name" value="TRANSCRIPTIONAL REGULATOR, GNTR FAMILY"/>
    <property type="match status" value="1"/>
</dbReference>
<dbReference type="Gene3D" id="1.20.120.530">
    <property type="entry name" value="GntR ligand-binding domain-like"/>
    <property type="match status" value="1"/>
</dbReference>
<evidence type="ECO:0000313" key="5">
    <source>
        <dbReference type="EMBL" id="MCZ8517345.1"/>
    </source>
</evidence>
<gene>
    <name evidence="5" type="ORF">O9H85_34350</name>
</gene>
<dbReference type="PROSITE" id="PS50949">
    <property type="entry name" value="HTH_GNTR"/>
    <property type="match status" value="1"/>
</dbReference>
<dbReference type="Pfam" id="PF07729">
    <property type="entry name" value="FCD"/>
    <property type="match status" value="1"/>
</dbReference>
<keyword evidence="6" id="KW-1185">Reference proteome</keyword>
<dbReference type="InterPro" id="IPR008920">
    <property type="entry name" value="TF_FadR/GntR_C"/>
</dbReference>
<evidence type="ECO:0000256" key="2">
    <source>
        <dbReference type="ARBA" id="ARBA00023125"/>
    </source>
</evidence>
<accession>A0ABT4QKV0</accession>
<dbReference type="Pfam" id="PF00392">
    <property type="entry name" value="GntR"/>
    <property type="match status" value="1"/>
</dbReference>
<dbReference type="EMBL" id="JAQAGZ010000035">
    <property type="protein sequence ID" value="MCZ8517345.1"/>
    <property type="molecule type" value="Genomic_DNA"/>
</dbReference>
<dbReference type="InterPro" id="IPR011711">
    <property type="entry name" value="GntR_C"/>
</dbReference>
<keyword evidence="3" id="KW-0804">Transcription</keyword>
<feature type="domain" description="HTH gntR-type" evidence="4">
    <location>
        <begin position="15"/>
        <end position="82"/>
    </location>
</feature>
<dbReference type="SMART" id="SM00895">
    <property type="entry name" value="FCD"/>
    <property type="match status" value="1"/>
</dbReference>
<reference evidence="5 6" key="1">
    <citation type="submission" date="2022-12" db="EMBL/GenBank/DDBJ databases">
        <title>Draft genome sequence of Paenibacillus sp. dW9.</title>
        <authorList>
            <person name="Choi E.-W."/>
            <person name="Kim D.-U."/>
        </authorList>
    </citation>
    <scope>NUCLEOTIDE SEQUENCE [LARGE SCALE GENOMIC DNA]</scope>
    <source>
        <strain evidence="6">dW9</strain>
    </source>
</reference>
<keyword evidence="1" id="KW-0805">Transcription regulation</keyword>
<organism evidence="5 6">
    <name type="scientific">Paenibacillus gyeongsangnamensis</name>
    <dbReference type="NCBI Taxonomy" id="3388067"/>
    <lineage>
        <taxon>Bacteria</taxon>
        <taxon>Bacillati</taxon>
        <taxon>Bacillota</taxon>
        <taxon>Bacilli</taxon>
        <taxon>Bacillales</taxon>
        <taxon>Paenibacillaceae</taxon>
        <taxon>Paenibacillus</taxon>
    </lineage>
</organism>
<dbReference type="SUPFAM" id="SSF46785">
    <property type="entry name" value="Winged helix' DNA-binding domain"/>
    <property type="match status" value="1"/>
</dbReference>
<proteinExistence type="predicted"/>
<dbReference type="Gene3D" id="1.10.10.10">
    <property type="entry name" value="Winged helix-like DNA-binding domain superfamily/Winged helix DNA-binding domain"/>
    <property type="match status" value="1"/>
</dbReference>
<dbReference type="RefSeq" id="WP_269885874.1">
    <property type="nucleotide sequence ID" value="NZ_JAQAGZ010000035.1"/>
</dbReference>
<evidence type="ECO:0000256" key="3">
    <source>
        <dbReference type="ARBA" id="ARBA00023163"/>
    </source>
</evidence>
<dbReference type="SUPFAM" id="SSF48008">
    <property type="entry name" value="GntR ligand-binding domain-like"/>
    <property type="match status" value="1"/>
</dbReference>
<evidence type="ECO:0000313" key="6">
    <source>
        <dbReference type="Proteomes" id="UP001527882"/>
    </source>
</evidence>